<proteinExistence type="predicted"/>
<organism evidence="2 3">
    <name type="scientific">Pontivivens ytuae</name>
    <dbReference type="NCBI Taxonomy" id="2789856"/>
    <lineage>
        <taxon>Bacteria</taxon>
        <taxon>Pseudomonadati</taxon>
        <taxon>Pseudomonadota</taxon>
        <taxon>Alphaproteobacteria</taxon>
        <taxon>Rhodobacterales</taxon>
        <taxon>Paracoccaceae</taxon>
        <taxon>Pontivivens</taxon>
    </lineage>
</organism>
<dbReference type="RefSeq" id="WP_196101966.1">
    <property type="nucleotide sequence ID" value="NZ_CP064942.1"/>
</dbReference>
<evidence type="ECO:0000313" key="3">
    <source>
        <dbReference type="Proteomes" id="UP000594800"/>
    </source>
</evidence>
<gene>
    <name evidence="2" type="ORF">I0K15_13150</name>
</gene>
<dbReference type="Gene3D" id="3.90.1200.10">
    <property type="match status" value="1"/>
</dbReference>
<dbReference type="Proteomes" id="UP000594800">
    <property type="component" value="Chromosome"/>
</dbReference>
<accession>A0A7S9LQ97</accession>
<dbReference type="KEGG" id="poz:I0K15_13150"/>
<dbReference type="Pfam" id="PF01636">
    <property type="entry name" value="APH"/>
    <property type="match status" value="1"/>
</dbReference>
<dbReference type="Gene3D" id="3.30.200.20">
    <property type="entry name" value="Phosphorylase Kinase, domain 1"/>
    <property type="match status" value="1"/>
</dbReference>
<sequence length="319" mass="34550">MTPEPRIAAFLERAGHGGAPCSMLAGDASNRRYLRVGGMVLMDAPAEKGEDVRPFLDVTRRLRAGGFSAPEVLAEDAEAGLLLLEDLGDALFARVTGRVDEVALYEAAVDALAGIQADVSADGLPPYDEATYLREARLLTDWYLPARGVSLQAAEIAAYEALVAEACAALKAAPVIVLRDYHAENLLWLPERAGAARVGLLDYQDALAGHPAYDVVSLLEDARRDTSEELQKAMIRRFLDRTGASEEAFARAYAVLGAQRNLKIIGIFSRLDRRDGKPAYLAHQPRVWAHLQRDLAHPALAGLRAWVARHVPAPEAVTA</sequence>
<dbReference type="InterPro" id="IPR002575">
    <property type="entry name" value="Aminoglycoside_PTrfase"/>
</dbReference>
<reference evidence="2 3" key="1">
    <citation type="submission" date="2020-11" db="EMBL/GenBank/DDBJ databases">
        <title>Description of Pontivivens ytuae sp. nov. isolated from deep sea sediment of Mariana Trench.</title>
        <authorList>
            <person name="Wang Z."/>
            <person name="Sun Q.-L."/>
            <person name="Xu X.-D."/>
            <person name="Tang Y.-Z."/>
            <person name="Zhang J."/>
        </authorList>
    </citation>
    <scope>NUCLEOTIDE SEQUENCE [LARGE SCALE GENOMIC DNA]</scope>
    <source>
        <strain evidence="2 3">MT2928</strain>
    </source>
</reference>
<evidence type="ECO:0000259" key="1">
    <source>
        <dbReference type="Pfam" id="PF01636"/>
    </source>
</evidence>
<dbReference type="EMBL" id="CP064942">
    <property type="protein sequence ID" value="QPH52755.1"/>
    <property type="molecule type" value="Genomic_DNA"/>
</dbReference>
<keyword evidence="3" id="KW-1185">Reference proteome</keyword>
<feature type="domain" description="Aminoglycoside phosphotransferase" evidence="1">
    <location>
        <begin position="24"/>
        <end position="241"/>
    </location>
</feature>
<keyword evidence="2" id="KW-0808">Transferase</keyword>
<dbReference type="AlphaFoldDB" id="A0A7S9LQ97"/>
<protein>
    <submittedName>
        <fullName evidence="2">Phosphotransferase</fullName>
    </submittedName>
</protein>
<evidence type="ECO:0000313" key="2">
    <source>
        <dbReference type="EMBL" id="QPH52755.1"/>
    </source>
</evidence>
<name>A0A7S9LQ97_9RHOB</name>
<dbReference type="InterPro" id="IPR011009">
    <property type="entry name" value="Kinase-like_dom_sf"/>
</dbReference>
<dbReference type="SUPFAM" id="SSF56112">
    <property type="entry name" value="Protein kinase-like (PK-like)"/>
    <property type="match status" value="1"/>
</dbReference>
<dbReference type="GO" id="GO:0016740">
    <property type="term" value="F:transferase activity"/>
    <property type="evidence" value="ECO:0007669"/>
    <property type="project" value="UniProtKB-KW"/>
</dbReference>